<gene>
    <name evidence="1" type="ORF">GHT09_015280</name>
    <name evidence="2" type="ORF">MONAX_5E027424</name>
</gene>
<organism evidence="2 3">
    <name type="scientific">Marmota monax</name>
    <name type="common">Woodchuck</name>
    <dbReference type="NCBI Taxonomy" id="9995"/>
    <lineage>
        <taxon>Eukaryota</taxon>
        <taxon>Metazoa</taxon>
        <taxon>Chordata</taxon>
        <taxon>Craniata</taxon>
        <taxon>Vertebrata</taxon>
        <taxon>Euteleostomi</taxon>
        <taxon>Mammalia</taxon>
        <taxon>Eutheria</taxon>
        <taxon>Euarchontoglires</taxon>
        <taxon>Glires</taxon>
        <taxon>Rodentia</taxon>
        <taxon>Sciuromorpha</taxon>
        <taxon>Sciuridae</taxon>
        <taxon>Xerinae</taxon>
        <taxon>Marmotini</taxon>
        <taxon>Marmota</taxon>
    </lineage>
</organism>
<reference evidence="2 3" key="1">
    <citation type="submission" date="2019-04" db="EMBL/GenBank/DDBJ databases">
        <authorList>
            <person name="Alioto T."/>
            <person name="Alioto T."/>
        </authorList>
    </citation>
    <scope>NUCLEOTIDE SEQUENCE [LARGE SCALE GENOMIC DNA]</scope>
</reference>
<dbReference type="EMBL" id="CABDUW010002841">
    <property type="protein sequence ID" value="VTJ88170.1"/>
    <property type="molecule type" value="Genomic_DNA"/>
</dbReference>
<accession>A0A5E4D3H7</accession>
<sequence length="138" mass="15836">MEDSFSSSSNCTDQEDCISEFQSNLSLSIGYFPCENSIAWKDTNNSEEKTSEGSSCHFLLTVKESWVTESGKMPMRKQKQIQDDPEKLCELPITWVLDAYLGSENEDSLATLDLTGDNQRMDKFPQERTNQTLWNWMI</sequence>
<dbReference type="InterPro" id="IPR027908">
    <property type="entry name" value="DUF4640"/>
</dbReference>
<dbReference type="Proteomes" id="UP000335636">
    <property type="component" value="Unassembled WGS sequence"/>
</dbReference>
<keyword evidence="3" id="KW-1185">Reference proteome</keyword>
<evidence type="ECO:0000313" key="3">
    <source>
        <dbReference type="Proteomes" id="UP000335636"/>
    </source>
</evidence>
<reference evidence="1" key="2">
    <citation type="submission" date="2020-08" db="EMBL/GenBank/DDBJ databases">
        <authorList>
            <person name="Shumante A."/>
            <person name="Zimin A.V."/>
            <person name="Puiu D."/>
            <person name="Salzberg S.L."/>
        </authorList>
    </citation>
    <scope>NUCLEOTIDE SEQUENCE</scope>
    <source>
        <strain evidence="1">WC2-LM</strain>
        <tissue evidence="1">Liver</tissue>
    </source>
</reference>
<evidence type="ECO:0000313" key="2">
    <source>
        <dbReference type="EMBL" id="VTJ88170.1"/>
    </source>
</evidence>
<protein>
    <submittedName>
        <fullName evidence="2">Uncharacterized protein</fullName>
    </submittedName>
</protein>
<proteinExistence type="predicted"/>
<dbReference type="Proteomes" id="UP000662637">
    <property type="component" value="Unassembled WGS sequence"/>
</dbReference>
<dbReference type="AlphaFoldDB" id="A0A5E4D3H7"/>
<dbReference type="Pfam" id="PF15480">
    <property type="entry name" value="DUF4640"/>
    <property type="match status" value="1"/>
</dbReference>
<dbReference type="PANTHER" id="PTHR36462">
    <property type="entry name" value="CHROMOSOME 12 OPEN READING FRAME 71"/>
    <property type="match status" value="1"/>
</dbReference>
<name>A0A5E4D3H7_MARMO</name>
<evidence type="ECO:0000313" key="1">
    <source>
        <dbReference type="EMBL" id="KAF7474036.1"/>
    </source>
</evidence>
<dbReference type="EMBL" id="WJEC01004421">
    <property type="protein sequence ID" value="KAF7474036.1"/>
    <property type="molecule type" value="Genomic_DNA"/>
</dbReference>
<dbReference type="PANTHER" id="PTHR36462:SF1">
    <property type="entry name" value="CHROMOSOME 12 OPEN READING FRAME 71"/>
    <property type="match status" value="1"/>
</dbReference>